<gene>
    <name evidence="1" type="ORF">A3K87_07365</name>
</gene>
<evidence type="ECO:0000313" key="2">
    <source>
        <dbReference type="Proteomes" id="UP000077852"/>
    </source>
</evidence>
<comment type="caution">
    <text evidence="1">The sequence shown here is derived from an EMBL/GenBank/DDBJ whole genome shotgun (WGS) entry which is preliminary data.</text>
</comment>
<evidence type="ECO:0000313" key="1">
    <source>
        <dbReference type="EMBL" id="OAK66503.1"/>
    </source>
</evidence>
<dbReference type="AlphaFoldDB" id="A0AA91DSK0"/>
<sequence length="124" mass="14448">MTLPTDLDVNLHMNNGRYLTIADLSRLDLFIRTGMVGVMRKERWAPLITEHTMVYKKSLRLFQRYEVMMQLTHWDERHFHMTHQFLVGERVVAEGTSRGVIQGREGVVAPEAVLSRVRQERGLA</sequence>
<dbReference type="EMBL" id="LVHG01000024">
    <property type="protein sequence ID" value="OAK66503.1"/>
    <property type="molecule type" value="Genomic_DNA"/>
</dbReference>
<name>A0AA91DSK0_VARPD</name>
<dbReference type="PANTHER" id="PTHR12475">
    <property type="match status" value="1"/>
</dbReference>
<protein>
    <recommendedName>
        <fullName evidence="3">Thioesterase</fullName>
    </recommendedName>
</protein>
<dbReference type="Pfam" id="PF13279">
    <property type="entry name" value="4HBT_2"/>
    <property type="match status" value="1"/>
</dbReference>
<proteinExistence type="predicted"/>
<reference evidence="1 2" key="1">
    <citation type="submission" date="2016-03" db="EMBL/GenBank/DDBJ databases">
        <title>Genome sequence of Variovorax paradoxus KB5.</title>
        <authorList>
            <person name="Jeong H."/>
            <person name="Hong C.E."/>
            <person name="Jo S.H."/>
            <person name="Park J.M."/>
        </authorList>
    </citation>
    <scope>NUCLEOTIDE SEQUENCE [LARGE SCALE GENOMIC DNA]</scope>
    <source>
        <strain evidence="1 2">KB5</strain>
    </source>
</reference>
<dbReference type="Gene3D" id="3.10.129.10">
    <property type="entry name" value="Hotdog Thioesterase"/>
    <property type="match status" value="1"/>
</dbReference>
<accession>A0AA91DSK0</accession>
<dbReference type="InterPro" id="IPR051490">
    <property type="entry name" value="THEM6_lcsJ_thioesterase"/>
</dbReference>
<dbReference type="PANTHER" id="PTHR12475:SF4">
    <property type="entry name" value="PROTEIN THEM6"/>
    <property type="match status" value="1"/>
</dbReference>
<dbReference type="CDD" id="cd00586">
    <property type="entry name" value="4HBT"/>
    <property type="match status" value="1"/>
</dbReference>
<dbReference type="InterPro" id="IPR029069">
    <property type="entry name" value="HotDog_dom_sf"/>
</dbReference>
<evidence type="ECO:0008006" key="3">
    <source>
        <dbReference type="Google" id="ProtNLM"/>
    </source>
</evidence>
<dbReference type="SUPFAM" id="SSF54637">
    <property type="entry name" value="Thioesterase/thiol ester dehydrase-isomerase"/>
    <property type="match status" value="1"/>
</dbReference>
<dbReference type="Proteomes" id="UP000077852">
    <property type="component" value="Unassembled WGS sequence"/>
</dbReference>
<organism evidence="1 2">
    <name type="scientific">Variovorax paradoxus</name>
    <dbReference type="NCBI Taxonomy" id="34073"/>
    <lineage>
        <taxon>Bacteria</taxon>
        <taxon>Pseudomonadati</taxon>
        <taxon>Pseudomonadota</taxon>
        <taxon>Betaproteobacteria</taxon>
        <taxon>Burkholderiales</taxon>
        <taxon>Comamonadaceae</taxon>
        <taxon>Variovorax</taxon>
    </lineage>
</organism>